<dbReference type="AlphaFoldDB" id="A0A132NIG6"/>
<dbReference type="InterPro" id="IPR036928">
    <property type="entry name" value="AS_sf"/>
</dbReference>
<dbReference type="InterPro" id="IPR023631">
    <property type="entry name" value="Amidase_dom"/>
</dbReference>
<proteinExistence type="predicted"/>
<sequence length="486" mass="51063">ILDLQRAMNAGRLTSERLTQLYLDRIQRLNPSLHAVITVNPDALALARASDATRRRTGPRGPLEGIPVLLKDNIDTADRQPTTAGSYALERARPSADAFLVRRLRAAGAVILGKANLSEWANFRSIRSTSGWSAVGGQTNNPYALDRNPGGSSSGSAVAAAAHLATVTIGTETHGSIACPAGANAAVGVKPTLGLVSRSGIVPISAQQDTAGPITRNVTDAALVLAAIQGPDPADPATRDAAGRGIGDLRAVLDPDALRGKRIGVWRQGGYGIDPEVDRVFDAAVQRLRALGATVVEGADVPYLDVVGENEFPALVHEFKHDVNAYLAATPGEHPADLAELIAFNRAHADVELKHFGQELFEQAEATSGDLSDPAYARLRRLATAYARRGIDETLARHQLDAIVAPANGPAWKTDYARGDAYVIDSSTPAAVSGYASVTVPAGYAQGELPLGLSFIGDRWSDARLLALAYAFEQATGARRPPAPAA</sequence>
<evidence type="ECO:0000259" key="1">
    <source>
        <dbReference type="Pfam" id="PF01425"/>
    </source>
</evidence>
<dbReference type="PANTHER" id="PTHR42678:SF34">
    <property type="entry name" value="OS04G0183300 PROTEIN"/>
    <property type="match status" value="1"/>
</dbReference>
<accession>A0A132NIG6</accession>
<dbReference type="Pfam" id="PF01425">
    <property type="entry name" value="Amidase"/>
    <property type="match status" value="1"/>
</dbReference>
<organism evidence="2 3">
    <name type="scientific">Carbonactinospora thermoautotrophica</name>
    <dbReference type="NCBI Taxonomy" id="1469144"/>
    <lineage>
        <taxon>Bacteria</taxon>
        <taxon>Bacillati</taxon>
        <taxon>Actinomycetota</taxon>
        <taxon>Actinomycetes</taxon>
        <taxon>Kitasatosporales</taxon>
        <taxon>Carbonactinosporaceae</taxon>
        <taxon>Carbonactinospora</taxon>
    </lineage>
</organism>
<reference evidence="3" key="1">
    <citation type="submission" date="2015-02" db="EMBL/GenBank/DDBJ databases">
        <title>Physiological reanalysis, assessment of diazotrophy, and genome sequences of multiple isolates of Streptomyces thermoautotrophicus.</title>
        <authorList>
            <person name="MacKellar D.C."/>
            <person name="Lieber L."/>
            <person name="Norman J."/>
            <person name="Bolger A."/>
            <person name="Tobin C."/>
            <person name="Murray J.W."/>
            <person name="Friesen M."/>
            <person name="Prell J."/>
        </authorList>
    </citation>
    <scope>NUCLEOTIDE SEQUENCE [LARGE SCALE GENOMIC DNA]</scope>
    <source>
        <strain evidence="3">UBT1</strain>
    </source>
</reference>
<dbReference type="EMBL" id="JYIK01000741">
    <property type="protein sequence ID" value="KWX09707.1"/>
    <property type="molecule type" value="Genomic_DNA"/>
</dbReference>
<dbReference type="Gene3D" id="3.90.1300.10">
    <property type="entry name" value="Amidase signature (AS) domain"/>
    <property type="match status" value="1"/>
</dbReference>
<dbReference type="SUPFAM" id="SSF75304">
    <property type="entry name" value="Amidase signature (AS) enzymes"/>
    <property type="match status" value="1"/>
</dbReference>
<dbReference type="NCBIfam" id="NF006006">
    <property type="entry name" value="PRK08137.1"/>
    <property type="match status" value="1"/>
</dbReference>
<feature type="non-terminal residue" evidence="2">
    <location>
        <position position="1"/>
    </location>
</feature>
<dbReference type="PATRIC" id="fig|1469144.9.peg.3899"/>
<keyword evidence="2" id="KW-0378">Hydrolase</keyword>
<feature type="domain" description="Amidase" evidence="1">
    <location>
        <begin position="18"/>
        <end position="466"/>
    </location>
</feature>
<dbReference type="RefSeq" id="WP_107248100.1">
    <property type="nucleotide sequence ID" value="NZ_JYIK01000741.1"/>
</dbReference>
<protein>
    <submittedName>
        <fullName evidence="2">Amidase</fullName>
        <ecNumber evidence="2">3.5.1.4</ecNumber>
    </submittedName>
</protein>
<dbReference type="Proteomes" id="UP000070598">
    <property type="component" value="Unassembled WGS sequence"/>
</dbReference>
<gene>
    <name evidence="2" type="ORF">TR74_07955</name>
</gene>
<dbReference type="EC" id="3.5.1.4" evidence="2"/>
<dbReference type="PANTHER" id="PTHR42678">
    <property type="entry name" value="AMIDASE"/>
    <property type="match status" value="1"/>
</dbReference>
<comment type="caution">
    <text evidence="2">The sequence shown here is derived from an EMBL/GenBank/DDBJ whole genome shotgun (WGS) entry which is preliminary data.</text>
</comment>
<dbReference type="GO" id="GO:0004040">
    <property type="term" value="F:amidase activity"/>
    <property type="evidence" value="ECO:0007669"/>
    <property type="project" value="UniProtKB-EC"/>
</dbReference>
<evidence type="ECO:0000313" key="3">
    <source>
        <dbReference type="Proteomes" id="UP000070598"/>
    </source>
</evidence>
<name>A0A132NIG6_9ACTN</name>
<evidence type="ECO:0000313" key="2">
    <source>
        <dbReference type="EMBL" id="KWX09707.1"/>
    </source>
</evidence>